<reference evidence="2 3" key="1">
    <citation type="journal article" date="2012" name="PLoS Pathog.">
        <title>Diverse lifestyles and strategies of plant pathogenesis encoded in the genomes of eighteen Dothideomycetes fungi.</title>
        <authorList>
            <person name="Ohm R.A."/>
            <person name="Feau N."/>
            <person name="Henrissat B."/>
            <person name="Schoch C.L."/>
            <person name="Horwitz B.A."/>
            <person name="Barry K.W."/>
            <person name="Condon B.J."/>
            <person name="Copeland A.C."/>
            <person name="Dhillon B."/>
            <person name="Glaser F."/>
            <person name="Hesse C.N."/>
            <person name="Kosti I."/>
            <person name="LaButti K."/>
            <person name="Lindquist E.A."/>
            <person name="Lucas S."/>
            <person name="Salamov A.A."/>
            <person name="Bradshaw R.E."/>
            <person name="Ciuffetti L."/>
            <person name="Hamelin R.C."/>
            <person name="Kema G.H.J."/>
            <person name="Lawrence C."/>
            <person name="Scott J.A."/>
            <person name="Spatafora J.W."/>
            <person name="Turgeon B.G."/>
            <person name="de Wit P.J.G.M."/>
            <person name="Zhong S."/>
            <person name="Goodwin S.B."/>
            <person name="Grigoriev I.V."/>
        </authorList>
    </citation>
    <scope>NUCLEOTIDE SEQUENCE [LARGE SCALE GENOMIC DNA]</scope>
    <source>
        <strain evidence="2 3">CIRAD86</strain>
    </source>
</reference>
<feature type="region of interest" description="Disordered" evidence="1">
    <location>
        <begin position="59"/>
        <end position="95"/>
    </location>
</feature>
<accession>N1QBV8</accession>
<keyword evidence="3" id="KW-1185">Reference proteome</keyword>
<dbReference type="AlphaFoldDB" id="N1QBV8"/>
<sequence length="95" mass="10886">MIILACPAVDSGWDCLSYDFGRMSKLRSAHSVARSVARVLQWNDINVRSFWSSRATEVIEDQQVSEHPEREPPNATYHATRRDATSKAKEHKEEK</sequence>
<dbReference type="EMBL" id="KB446555">
    <property type="protein sequence ID" value="EME88762.1"/>
    <property type="molecule type" value="Genomic_DNA"/>
</dbReference>
<dbReference type="RefSeq" id="XP_007921665.1">
    <property type="nucleotide sequence ID" value="XM_007923474.1"/>
</dbReference>
<evidence type="ECO:0000256" key="1">
    <source>
        <dbReference type="SAM" id="MobiDB-lite"/>
    </source>
</evidence>
<dbReference type="GeneID" id="19332478"/>
<dbReference type="Proteomes" id="UP000016932">
    <property type="component" value="Unassembled WGS sequence"/>
</dbReference>
<name>N1QBV8_PSEFD</name>
<dbReference type="KEGG" id="pfj:MYCFIDRAFT_170342"/>
<evidence type="ECO:0000313" key="2">
    <source>
        <dbReference type="EMBL" id="EME88762.1"/>
    </source>
</evidence>
<dbReference type="VEuPathDB" id="FungiDB:MYCFIDRAFT_170342"/>
<proteinExistence type="predicted"/>
<dbReference type="HOGENOM" id="CLU_2373684_0_0_1"/>
<organism evidence="2 3">
    <name type="scientific">Pseudocercospora fijiensis (strain CIRAD86)</name>
    <name type="common">Black leaf streak disease fungus</name>
    <name type="synonym">Mycosphaerella fijiensis</name>
    <dbReference type="NCBI Taxonomy" id="383855"/>
    <lineage>
        <taxon>Eukaryota</taxon>
        <taxon>Fungi</taxon>
        <taxon>Dikarya</taxon>
        <taxon>Ascomycota</taxon>
        <taxon>Pezizomycotina</taxon>
        <taxon>Dothideomycetes</taxon>
        <taxon>Dothideomycetidae</taxon>
        <taxon>Mycosphaerellales</taxon>
        <taxon>Mycosphaerellaceae</taxon>
        <taxon>Pseudocercospora</taxon>
    </lineage>
</organism>
<evidence type="ECO:0000313" key="3">
    <source>
        <dbReference type="Proteomes" id="UP000016932"/>
    </source>
</evidence>
<protein>
    <submittedName>
        <fullName evidence="2">Uncharacterized protein</fullName>
    </submittedName>
</protein>
<feature type="compositionally biased region" description="Basic and acidic residues" evidence="1">
    <location>
        <begin position="80"/>
        <end position="95"/>
    </location>
</feature>
<gene>
    <name evidence="2" type="ORF">MYCFIDRAFT_170342</name>
</gene>